<comment type="caution">
    <text evidence="12">The sequence shown here is derived from an EMBL/GenBank/DDBJ whole genome shotgun (WGS) entry which is preliminary data.</text>
</comment>
<evidence type="ECO:0000256" key="1">
    <source>
        <dbReference type="ARBA" id="ARBA00004323"/>
    </source>
</evidence>
<dbReference type="GO" id="GO:0000139">
    <property type="term" value="C:Golgi membrane"/>
    <property type="evidence" value="ECO:0007669"/>
    <property type="project" value="UniProtKB-SubCell"/>
</dbReference>
<evidence type="ECO:0000256" key="8">
    <source>
        <dbReference type="ARBA" id="ARBA00022989"/>
    </source>
</evidence>
<comment type="subcellular location">
    <subcellularLocation>
        <location evidence="1 11">Golgi apparatus membrane</location>
        <topology evidence="1 11">Single-pass type II membrane protein</topology>
    </subcellularLocation>
</comment>
<dbReference type="EC" id="2.4.1.-" evidence="11"/>
<keyword evidence="4 11" id="KW-0328">Glycosyltransferase</keyword>
<dbReference type="PANTHER" id="PTHR11214">
    <property type="entry name" value="BETA-1,3-N-ACETYLGLUCOSAMINYLTRANSFERASE"/>
    <property type="match status" value="1"/>
</dbReference>
<comment type="similarity">
    <text evidence="3 11">Belongs to the glycosyltransferase 31 family.</text>
</comment>
<protein>
    <recommendedName>
        <fullName evidence="11">Hexosyltransferase</fullName>
        <ecNumber evidence="11">2.4.1.-</ecNumber>
    </recommendedName>
</protein>
<keyword evidence="7 11" id="KW-0735">Signal-anchor</keyword>
<evidence type="ECO:0000256" key="7">
    <source>
        <dbReference type="ARBA" id="ARBA00022968"/>
    </source>
</evidence>
<keyword evidence="5" id="KW-0808">Transferase</keyword>
<evidence type="ECO:0000256" key="4">
    <source>
        <dbReference type="ARBA" id="ARBA00022676"/>
    </source>
</evidence>
<keyword evidence="8 11" id="KW-1133">Transmembrane helix</keyword>
<comment type="pathway">
    <text evidence="2">Protein modification; protein glycosylation.</text>
</comment>
<keyword evidence="13" id="KW-1185">Reference proteome</keyword>
<dbReference type="GO" id="GO:0016758">
    <property type="term" value="F:hexosyltransferase activity"/>
    <property type="evidence" value="ECO:0007669"/>
    <property type="project" value="InterPro"/>
</dbReference>
<evidence type="ECO:0000313" key="12">
    <source>
        <dbReference type="EMBL" id="CAK0740721.1"/>
    </source>
</evidence>
<evidence type="ECO:0000256" key="3">
    <source>
        <dbReference type="ARBA" id="ARBA00008661"/>
    </source>
</evidence>
<dbReference type="Proteomes" id="UP001314263">
    <property type="component" value="Unassembled WGS sequence"/>
</dbReference>
<evidence type="ECO:0000256" key="10">
    <source>
        <dbReference type="ARBA" id="ARBA00023136"/>
    </source>
</evidence>
<gene>
    <name evidence="12" type="ORF">CVIRNUC_001271</name>
</gene>
<organism evidence="12 13">
    <name type="scientific">Coccomyxa viridis</name>
    <dbReference type="NCBI Taxonomy" id="1274662"/>
    <lineage>
        <taxon>Eukaryota</taxon>
        <taxon>Viridiplantae</taxon>
        <taxon>Chlorophyta</taxon>
        <taxon>core chlorophytes</taxon>
        <taxon>Trebouxiophyceae</taxon>
        <taxon>Trebouxiophyceae incertae sedis</taxon>
        <taxon>Coccomyxaceae</taxon>
        <taxon>Coccomyxa</taxon>
    </lineage>
</organism>
<dbReference type="AlphaFoldDB" id="A0AAV1HUC5"/>
<sequence length="450" mass="50364">MANDLSSRRKSLSSARHPSSAGFLWKIGIPLLFGLAVLVVLSQRQGYSPGFVHSTTTAQVQVSNCSHAAPAGGNVTCNCPPSGNITNGAGADGVLRLANKVSSTTVANILDAASTDQPAERTVRVNEDTLEDVLLFVGILSGRGYRHRRLAVREAWANQCQKPGVSVCRFMLSEDEVTPQVSKEVEEHGDIVLVREKTNYKSILLKTFFVLEYAIKHYDVRYILKTDDDAYVHVEALVHQLKLLCISPDCRNERLYMGRMCSESEVLLQPGHKWNNIVFHNHTGLKTYPNYMMGGGYILSGDVSKMLLDINAKLRLKFTPIEDATLGFWLMSMDLRHVDHPKMYTYAVPCCFKAPVRKEGQRIVTRFQLQDDIEEEICSSDPWIILHKIDSPTKMRYIGSKVASCNQTLDSTAVAPSIAAWVKQKEEHAKEEIKVPTEIVLAKRRQRIFT</sequence>
<keyword evidence="9 11" id="KW-0333">Golgi apparatus</keyword>
<dbReference type="PANTHER" id="PTHR11214:SF3">
    <property type="entry name" value="BETA-1,3-GALACTOSYLTRANSFERASE 6"/>
    <property type="match status" value="1"/>
</dbReference>
<proteinExistence type="inferred from homology"/>
<accession>A0AAV1HUC5</accession>
<evidence type="ECO:0000256" key="2">
    <source>
        <dbReference type="ARBA" id="ARBA00004922"/>
    </source>
</evidence>
<keyword evidence="10 11" id="KW-0472">Membrane</keyword>
<comment type="cofactor">
    <cofactor evidence="11">
        <name>Mn(2+)</name>
        <dbReference type="ChEBI" id="CHEBI:29035"/>
    </cofactor>
</comment>
<evidence type="ECO:0000313" key="13">
    <source>
        <dbReference type="Proteomes" id="UP001314263"/>
    </source>
</evidence>
<evidence type="ECO:0000256" key="9">
    <source>
        <dbReference type="ARBA" id="ARBA00023034"/>
    </source>
</evidence>
<evidence type="ECO:0000256" key="6">
    <source>
        <dbReference type="ARBA" id="ARBA00022692"/>
    </source>
</evidence>
<evidence type="ECO:0000256" key="11">
    <source>
        <dbReference type="RuleBase" id="RU363063"/>
    </source>
</evidence>
<dbReference type="Pfam" id="PF01762">
    <property type="entry name" value="Galactosyl_T"/>
    <property type="match status" value="1"/>
</dbReference>
<name>A0AAV1HUC5_9CHLO</name>
<dbReference type="Gene3D" id="3.90.550.50">
    <property type="match status" value="1"/>
</dbReference>
<keyword evidence="6 11" id="KW-0812">Transmembrane</keyword>
<keyword evidence="11" id="KW-0464">Manganese</keyword>
<dbReference type="EMBL" id="CAUYUE010000002">
    <property type="protein sequence ID" value="CAK0740721.1"/>
    <property type="molecule type" value="Genomic_DNA"/>
</dbReference>
<feature type="transmembrane region" description="Helical" evidence="11">
    <location>
        <begin position="21"/>
        <end position="41"/>
    </location>
</feature>
<reference evidence="12 13" key="1">
    <citation type="submission" date="2023-10" db="EMBL/GenBank/DDBJ databases">
        <authorList>
            <person name="Maclean D."/>
            <person name="Macfadyen A."/>
        </authorList>
    </citation>
    <scope>NUCLEOTIDE SEQUENCE [LARGE SCALE GENOMIC DNA]</scope>
</reference>
<evidence type="ECO:0000256" key="5">
    <source>
        <dbReference type="ARBA" id="ARBA00022679"/>
    </source>
</evidence>
<dbReference type="InterPro" id="IPR002659">
    <property type="entry name" value="Glyco_trans_31"/>
</dbReference>